<evidence type="ECO:0000313" key="3">
    <source>
        <dbReference type="EMBL" id="MBD9357705.1"/>
    </source>
</evidence>
<comment type="caution">
    <text evidence="3">The sequence shown here is derived from an EMBL/GenBank/DDBJ whole genome shotgun (WGS) entry which is preliminary data.</text>
</comment>
<keyword evidence="1" id="KW-0472">Membrane</keyword>
<keyword evidence="1" id="KW-0812">Transmembrane</keyword>
<dbReference type="RefSeq" id="WP_192375966.1">
    <property type="nucleotide sequence ID" value="NZ_CAJHIV010000001.1"/>
</dbReference>
<keyword evidence="1" id="KW-1133">Transmembrane helix</keyword>
<organism evidence="3 4">
    <name type="scientific">Methylomonas albis</name>
    <dbReference type="NCBI Taxonomy" id="1854563"/>
    <lineage>
        <taxon>Bacteria</taxon>
        <taxon>Pseudomonadati</taxon>
        <taxon>Pseudomonadota</taxon>
        <taxon>Gammaproteobacteria</taxon>
        <taxon>Methylococcales</taxon>
        <taxon>Methylococcaceae</taxon>
        <taxon>Methylomonas</taxon>
    </lineage>
</organism>
<gene>
    <name evidence="3" type="ORF">IE877_17840</name>
</gene>
<reference evidence="3 4" key="1">
    <citation type="submission" date="2020-09" db="EMBL/GenBank/DDBJ databases">
        <title>Methylomonas albis sp. nov. and Methylomonas fluvii sp. nov.: Two cold-adapted methanotrophs from the River Elbe and an amended description of Methylovulum psychrotolerans strain Eb1.</title>
        <authorList>
            <person name="Bussmann I.K."/>
            <person name="Klings K.-W."/>
            <person name="Warnstedt J."/>
            <person name="Hoppert M."/>
            <person name="Saborowski A."/>
            <person name="Horn F."/>
            <person name="Liebner S."/>
        </authorList>
    </citation>
    <scope>NUCLEOTIDE SEQUENCE [LARGE SCALE GENOMIC DNA]</scope>
    <source>
        <strain evidence="3 4">EbA</strain>
    </source>
</reference>
<sequence length="313" mass="34598">MKPITHKLALALSLVSSLLLCQTADAVTTPADQDKLRMHTSMPRRTSDSLFSYTAEWRIDDGELYRSTGLSFLNAHKFDEAAPSAVTKKLLTSMKDGMIQLDPNWRGITITQPPEQAELTIANKNGYSLTTVTVRDYSNQGLRFDLADKSFSADGVQVALDLVFSADVEYLDGFSSKKALTASQGEIEIKIDDQKPIHIKTDGKTTRELEQEIAKQLSIAQLAETPLYPGMVSNDTRNNKPFDGSEVQFLNLAAKSIAIDINDPALGVLAKFKFKDENHSVKVVEPRFMLGALALTVILAIVYFRRKNAKKPS</sequence>
<feature type="signal peptide" evidence="2">
    <location>
        <begin position="1"/>
        <end position="26"/>
    </location>
</feature>
<protein>
    <submittedName>
        <fullName evidence="3">Uncharacterized protein</fullName>
    </submittedName>
</protein>
<name>A0ABR9D3R1_9GAMM</name>
<dbReference type="Proteomes" id="UP000652176">
    <property type="component" value="Unassembled WGS sequence"/>
</dbReference>
<keyword evidence="2" id="KW-0732">Signal</keyword>
<dbReference type="EMBL" id="JACXSS010000001">
    <property type="protein sequence ID" value="MBD9357705.1"/>
    <property type="molecule type" value="Genomic_DNA"/>
</dbReference>
<keyword evidence="4" id="KW-1185">Reference proteome</keyword>
<feature type="transmembrane region" description="Helical" evidence="1">
    <location>
        <begin position="288"/>
        <end position="304"/>
    </location>
</feature>
<accession>A0ABR9D3R1</accession>
<evidence type="ECO:0000313" key="4">
    <source>
        <dbReference type="Proteomes" id="UP000652176"/>
    </source>
</evidence>
<feature type="chain" id="PRO_5047445914" evidence="2">
    <location>
        <begin position="27"/>
        <end position="313"/>
    </location>
</feature>
<evidence type="ECO:0000256" key="2">
    <source>
        <dbReference type="SAM" id="SignalP"/>
    </source>
</evidence>
<evidence type="ECO:0000256" key="1">
    <source>
        <dbReference type="SAM" id="Phobius"/>
    </source>
</evidence>
<proteinExistence type="predicted"/>